<dbReference type="InterPro" id="IPR011990">
    <property type="entry name" value="TPR-like_helical_dom_sf"/>
</dbReference>
<evidence type="ECO:0000313" key="1">
    <source>
        <dbReference type="EMBL" id="MXR37812.1"/>
    </source>
</evidence>
<dbReference type="SUPFAM" id="SSF48452">
    <property type="entry name" value="TPR-like"/>
    <property type="match status" value="1"/>
</dbReference>
<reference evidence="1 2" key="1">
    <citation type="submission" date="2019-12" db="EMBL/GenBank/DDBJ databases">
        <title>Neisseriaceae gen. nov. sp. Genome sequencing and assembly.</title>
        <authorList>
            <person name="Liu Z."/>
            <person name="Li A."/>
        </authorList>
    </citation>
    <scope>NUCLEOTIDE SEQUENCE [LARGE SCALE GENOMIC DNA]</scope>
    <source>
        <strain evidence="1 2">B2N2-7</strain>
    </source>
</reference>
<dbReference type="EMBL" id="WSSB01000012">
    <property type="protein sequence ID" value="MXR37812.1"/>
    <property type="molecule type" value="Genomic_DNA"/>
</dbReference>
<protein>
    <submittedName>
        <fullName evidence="1">Uncharacterized protein</fullName>
    </submittedName>
</protein>
<dbReference type="RefSeq" id="WP_160797623.1">
    <property type="nucleotide sequence ID" value="NZ_WSSB01000012.1"/>
</dbReference>
<proteinExistence type="predicted"/>
<dbReference type="Proteomes" id="UP000467214">
    <property type="component" value="Unassembled WGS sequence"/>
</dbReference>
<sequence length="447" mass="48534">MSDLALLLSALGLVLLLWFVRLWQRRLASDVMVPPPVCAAVEPGVPPVQGDGEQPSDQIDVHTVEPLTEAQVYLSFGYTQRAADTLRACVERDGAVNQEVLEILCRLYLELGELDGYCDILPLRQLTPAALEMAVRAGLALDRNHLGLRVLADEALQMGPEAFTPVDIPADDKTGRMSSPMPAAAVATTAVQADAVPAGVCLIDGAGAVLRSLEPDETRVICLFVPAQRRVRLLLAANDSDHALPALREALRETPGKPSLLIDLLQVHYQHRNIDAYALALWQLFVAMGEAGASLREKLLHHGLALGYHPAFAELAQADSRMVLEAIGQRYGFVRSRPLAKAKLWLVEKVADAGRPMAASVLEEADAYLTFGQLEAALELLERSIASTPAQLELYPPLLALYEKMEDLPGLLALQHTLLHGTQALPDEGAVMINTLIRRLQRPAEVA</sequence>
<comment type="caution">
    <text evidence="1">The sequence shown here is derived from an EMBL/GenBank/DDBJ whole genome shotgun (WGS) entry which is preliminary data.</text>
</comment>
<name>A0A845BN37_9NEIS</name>
<accession>A0A845BN37</accession>
<organism evidence="1 2">
    <name type="scientific">Craterilacuibacter sinensis</name>
    <dbReference type="NCBI Taxonomy" id="2686017"/>
    <lineage>
        <taxon>Bacteria</taxon>
        <taxon>Pseudomonadati</taxon>
        <taxon>Pseudomonadota</taxon>
        <taxon>Betaproteobacteria</taxon>
        <taxon>Neisseriales</taxon>
        <taxon>Neisseriaceae</taxon>
        <taxon>Craterilacuibacter</taxon>
    </lineage>
</organism>
<keyword evidence="2" id="KW-1185">Reference proteome</keyword>
<evidence type="ECO:0000313" key="2">
    <source>
        <dbReference type="Proteomes" id="UP000467214"/>
    </source>
</evidence>
<gene>
    <name evidence="1" type="ORF">GQF02_12590</name>
</gene>
<dbReference type="AlphaFoldDB" id="A0A845BN37"/>